<protein>
    <submittedName>
        <fullName evidence="1">Uncharacterized protein</fullName>
    </submittedName>
</protein>
<accession>A0AC60NVF0</accession>
<keyword evidence="2" id="KW-1185">Reference proteome</keyword>
<name>A0AC60NVF0_IXOPE</name>
<proteinExistence type="predicted"/>
<organism evidence="1 2">
    <name type="scientific">Ixodes persulcatus</name>
    <name type="common">Taiga tick</name>
    <dbReference type="NCBI Taxonomy" id="34615"/>
    <lineage>
        <taxon>Eukaryota</taxon>
        <taxon>Metazoa</taxon>
        <taxon>Ecdysozoa</taxon>
        <taxon>Arthropoda</taxon>
        <taxon>Chelicerata</taxon>
        <taxon>Arachnida</taxon>
        <taxon>Acari</taxon>
        <taxon>Parasitiformes</taxon>
        <taxon>Ixodida</taxon>
        <taxon>Ixodoidea</taxon>
        <taxon>Ixodidae</taxon>
        <taxon>Ixodinae</taxon>
        <taxon>Ixodes</taxon>
    </lineage>
</organism>
<reference evidence="1 2" key="1">
    <citation type="journal article" date="2020" name="Cell">
        <title>Large-Scale Comparative Analyses of Tick Genomes Elucidate Their Genetic Diversity and Vector Capacities.</title>
        <authorList>
            <consortium name="Tick Genome and Microbiome Consortium (TIGMIC)"/>
            <person name="Jia N."/>
            <person name="Wang J."/>
            <person name="Shi W."/>
            <person name="Du L."/>
            <person name="Sun Y."/>
            <person name="Zhan W."/>
            <person name="Jiang J.F."/>
            <person name="Wang Q."/>
            <person name="Zhang B."/>
            <person name="Ji P."/>
            <person name="Bell-Sakyi L."/>
            <person name="Cui X.M."/>
            <person name="Yuan T.T."/>
            <person name="Jiang B.G."/>
            <person name="Yang W.F."/>
            <person name="Lam T.T."/>
            <person name="Chang Q.C."/>
            <person name="Ding S.J."/>
            <person name="Wang X.J."/>
            <person name="Zhu J.G."/>
            <person name="Ruan X.D."/>
            <person name="Zhao L."/>
            <person name="Wei J.T."/>
            <person name="Ye R.Z."/>
            <person name="Que T.C."/>
            <person name="Du C.H."/>
            <person name="Zhou Y.H."/>
            <person name="Cheng J.X."/>
            <person name="Dai P.F."/>
            <person name="Guo W.B."/>
            <person name="Han X.H."/>
            <person name="Huang E.J."/>
            <person name="Li L.F."/>
            <person name="Wei W."/>
            <person name="Gao Y.C."/>
            <person name="Liu J.Z."/>
            <person name="Shao H.Z."/>
            <person name="Wang X."/>
            <person name="Wang C.C."/>
            <person name="Yang T.C."/>
            <person name="Huo Q.B."/>
            <person name="Li W."/>
            <person name="Chen H.Y."/>
            <person name="Chen S.E."/>
            <person name="Zhou L.G."/>
            <person name="Ni X.B."/>
            <person name="Tian J.H."/>
            <person name="Sheng Y."/>
            <person name="Liu T."/>
            <person name="Pan Y.S."/>
            <person name="Xia L.Y."/>
            <person name="Li J."/>
            <person name="Zhao F."/>
            <person name="Cao W.C."/>
        </authorList>
    </citation>
    <scope>NUCLEOTIDE SEQUENCE [LARGE SCALE GENOMIC DNA]</scope>
    <source>
        <strain evidence="1">Iper-2018</strain>
    </source>
</reference>
<evidence type="ECO:0000313" key="2">
    <source>
        <dbReference type="Proteomes" id="UP000805193"/>
    </source>
</evidence>
<comment type="caution">
    <text evidence="1">The sequence shown here is derived from an EMBL/GenBank/DDBJ whole genome shotgun (WGS) entry which is preliminary data.</text>
</comment>
<dbReference type="EMBL" id="JABSTQ010011462">
    <property type="protein sequence ID" value="KAG0411088.1"/>
    <property type="molecule type" value="Genomic_DNA"/>
</dbReference>
<evidence type="ECO:0000313" key="1">
    <source>
        <dbReference type="EMBL" id="KAG0411088.1"/>
    </source>
</evidence>
<sequence length="201" mass="23085">MYYHIRYQGSQTGWMKRIKTKDSKYSGGTTRHLATTEREWARTIRTEVARAGIEDWRWTMQRKQSLQLYRKHKKEPAPYPHYRRDRASALLFQARTGSLLTQRCRFELYGEYPNCGLCGGDEDTVEHILKQCSSIDQKGQSPLQCSVELALGYGDEAEEGGGDNGDRKNRTPHGDSNHSTEATKRHLVAWERLAAPRNPLA</sequence>
<gene>
    <name evidence="1" type="ORF">HPB47_011775</name>
</gene>
<dbReference type="Proteomes" id="UP000805193">
    <property type="component" value="Unassembled WGS sequence"/>
</dbReference>